<dbReference type="PANTHER" id="PTHR47447">
    <property type="entry name" value="OS03G0856100 PROTEIN"/>
    <property type="match status" value="1"/>
</dbReference>
<evidence type="ECO:0000313" key="4">
    <source>
        <dbReference type="EMBL" id="THG21078.1"/>
    </source>
</evidence>
<feature type="repeat" description="PPR" evidence="3">
    <location>
        <begin position="460"/>
        <end position="494"/>
    </location>
</feature>
<evidence type="ECO:0000256" key="3">
    <source>
        <dbReference type="PROSITE-ProRule" id="PRU00708"/>
    </source>
</evidence>
<feature type="repeat" description="PPR" evidence="3">
    <location>
        <begin position="530"/>
        <end position="564"/>
    </location>
</feature>
<reference evidence="4 5" key="1">
    <citation type="journal article" date="2018" name="Proc. Natl. Acad. Sci. U.S.A.">
        <title>Draft genome sequence of Camellia sinensis var. sinensis provides insights into the evolution of the tea genome and tea quality.</title>
        <authorList>
            <person name="Wei C."/>
            <person name="Yang H."/>
            <person name="Wang S."/>
            <person name="Zhao J."/>
            <person name="Liu C."/>
            <person name="Gao L."/>
            <person name="Xia E."/>
            <person name="Lu Y."/>
            <person name="Tai Y."/>
            <person name="She G."/>
            <person name="Sun J."/>
            <person name="Cao H."/>
            <person name="Tong W."/>
            <person name="Gao Q."/>
            <person name="Li Y."/>
            <person name="Deng W."/>
            <person name="Jiang X."/>
            <person name="Wang W."/>
            <person name="Chen Q."/>
            <person name="Zhang S."/>
            <person name="Li H."/>
            <person name="Wu J."/>
            <person name="Wang P."/>
            <person name="Li P."/>
            <person name="Shi C."/>
            <person name="Zheng F."/>
            <person name="Jian J."/>
            <person name="Huang B."/>
            <person name="Shan D."/>
            <person name="Shi M."/>
            <person name="Fang C."/>
            <person name="Yue Y."/>
            <person name="Li F."/>
            <person name="Li D."/>
            <person name="Wei S."/>
            <person name="Han B."/>
            <person name="Jiang C."/>
            <person name="Yin Y."/>
            <person name="Xia T."/>
            <person name="Zhang Z."/>
            <person name="Bennetzen J.L."/>
            <person name="Zhao S."/>
            <person name="Wan X."/>
        </authorList>
    </citation>
    <scope>NUCLEOTIDE SEQUENCE [LARGE SCALE GENOMIC DNA]</scope>
    <source>
        <strain evidence="5">cv. Shuchazao</strain>
        <tissue evidence="4">Leaf</tissue>
    </source>
</reference>
<comment type="caution">
    <text evidence="4">The sequence shown here is derived from an EMBL/GenBank/DDBJ whole genome shotgun (WGS) entry which is preliminary data.</text>
</comment>
<keyword evidence="2" id="KW-0677">Repeat</keyword>
<dbReference type="Gene3D" id="1.25.40.10">
    <property type="entry name" value="Tetratricopeptide repeat domain"/>
    <property type="match status" value="4"/>
</dbReference>
<organism evidence="4 5">
    <name type="scientific">Camellia sinensis var. sinensis</name>
    <name type="common">China tea</name>
    <dbReference type="NCBI Taxonomy" id="542762"/>
    <lineage>
        <taxon>Eukaryota</taxon>
        <taxon>Viridiplantae</taxon>
        <taxon>Streptophyta</taxon>
        <taxon>Embryophyta</taxon>
        <taxon>Tracheophyta</taxon>
        <taxon>Spermatophyta</taxon>
        <taxon>Magnoliopsida</taxon>
        <taxon>eudicotyledons</taxon>
        <taxon>Gunneridae</taxon>
        <taxon>Pentapetalae</taxon>
        <taxon>asterids</taxon>
        <taxon>Ericales</taxon>
        <taxon>Theaceae</taxon>
        <taxon>Camellia</taxon>
    </lineage>
</organism>
<feature type="repeat" description="PPR" evidence="3">
    <location>
        <begin position="495"/>
        <end position="529"/>
    </location>
</feature>
<evidence type="ECO:0000256" key="1">
    <source>
        <dbReference type="ARBA" id="ARBA00007626"/>
    </source>
</evidence>
<comment type="similarity">
    <text evidence="1">Belongs to the PPR family. P subfamily.</text>
</comment>
<feature type="repeat" description="PPR" evidence="3">
    <location>
        <begin position="390"/>
        <end position="424"/>
    </location>
</feature>
<protein>
    <recommendedName>
        <fullName evidence="6">Pentacotripeptide-repeat region of PRORP domain-containing protein</fullName>
    </recommendedName>
</protein>
<dbReference type="PANTHER" id="PTHR47447:SF21">
    <property type="entry name" value="PENTACOTRIPEPTIDE-REPEAT REGION OF PRORP DOMAIN-CONTAINING PROTEIN"/>
    <property type="match status" value="1"/>
</dbReference>
<dbReference type="InterPro" id="IPR002885">
    <property type="entry name" value="PPR_rpt"/>
</dbReference>
<dbReference type="NCBIfam" id="TIGR00756">
    <property type="entry name" value="PPR"/>
    <property type="match status" value="5"/>
</dbReference>
<evidence type="ECO:0008006" key="6">
    <source>
        <dbReference type="Google" id="ProtNLM"/>
    </source>
</evidence>
<dbReference type="EMBL" id="SDRB02001599">
    <property type="protein sequence ID" value="THG21078.1"/>
    <property type="molecule type" value="Genomic_DNA"/>
</dbReference>
<dbReference type="PROSITE" id="PS51375">
    <property type="entry name" value="PPR"/>
    <property type="match status" value="7"/>
</dbReference>
<dbReference type="Proteomes" id="UP000306102">
    <property type="component" value="Unassembled WGS sequence"/>
</dbReference>
<dbReference type="Pfam" id="PF01535">
    <property type="entry name" value="PPR"/>
    <property type="match status" value="4"/>
</dbReference>
<keyword evidence="5" id="KW-1185">Reference proteome</keyword>
<feature type="repeat" description="PPR" evidence="3">
    <location>
        <begin position="425"/>
        <end position="459"/>
    </location>
</feature>
<dbReference type="AlphaFoldDB" id="A0A4S4EVS5"/>
<feature type="repeat" description="PPR" evidence="3">
    <location>
        <begin position="239"/>
        <end position="273"/>
    </location>
</feature>
<evidence type="ECO:0000313" key="5">
    <source>
        <dbReference type="Proteomes" id="UP000306102"/>
    </source>
</evidence>
<dbReference type="Pfam" id="PF13812">
    <property type="entry name" value="PPR_3"/>
    <property type="match status" value="2"/>
</dbReference>
<sequence>MAIPSSPDWSVASSINYSKTTTTHQSVFPLDSKCKSLHFLCLPFRNLRVFIPNSTGCPSPILEDPSSSTTQPPPILPLNPKIQHFTAEDEDAHFLSGGDVNGFICSLFEDPQTQELAYNFYEKAKQNPDYEFLPKKSTLNYLIRYLIRSKKWSLVTSICQDFKTFHVFPDSFSCCRLVSYCVRARKFKLAHTLLQVFKTDNEIATLAFDSAMKGYNKLHMYSSTIDLYGLMKSSGIVLDLGCYSRVMEAYMKTGDFDRVVSLFEQLESRSSTTIIDSTSSPKPIFREIYGILCESLGKSGRAFEALEFFRDMKKKGIPEDHSIYSSLICSFARIREVKIAEELLMEAESNKMLRDPAVFLKLVLMYVEEGLLEKTKEIVAAMKRVKIRVSDCIFCAIVNGFSKRRGLRAAIEVYEDMILEGCEPGQVTYASIINVYYRLGLYLKAEKAFSEMENKGFDRCIVAYSNMVAMYGKAGKLRDAMRLVAKMKERGCEPNVWIYNSLLDMHGRLLKLRQVEKIWKEMKRRKIVADKVSYTSVISAYSKAREFETCMKYYHEFRINGGVIDRAMAGIMVGVFSKMSRIDELVNLLQDMKTEGTQLDGRLYRSALNALRDAGLQVQAKWLQQSFGTM</sequence>
<accession>A0A4S4EVS5</accession>
<gene>
    <name evidence="4" type="ORF">TEA_001781</name>
</gene>
<name>A0A4S4EVS5_CAMSN</name>
<dbReference type="InterPro" id="IPR011990">
    <property type="entry name" value="TPR-like_helical_dom_sf"/>
</dbReference>
<proteinExistence type="inferred from homology"/>
<evidence type="ECO:0000256" key="2">
    <source>
        <dbReference type="ARBA" id="ARBA00022737"/>
    </source>
</evidence>
<feature type="repeat" description="PPR" evidence="3">
    <location>
        <begin position="285"/>
        <end position="319"/>
    </location>
</feature>